<proteinExistence type="predicted"/>
<dbReference type="AlphaFoldDB" id="G0VIS9"/>
<dbReference type="InParanoid" id="G0VIS9"/>
<dbReference type="GO" id="GO:0033617">
    <property type="term" value="P:mitochondrial respiratory chain complex IV assembly"/>
    <property type="evidence" value="ECO:0007669"/>
    <property type="project" value="EnsemblFungi"/>
</dbReference>
<accession>G0VIS9</accession>
<evidence type="ECO:0000256" key="2">
    <source>
        <dbReference type="SAM" id="SignalP"/>
    </source>
</evidence>
<dbReference type="FunCoup" id="G0VIS9">
    <property type="interactions" value="27"/>
</dbReference>
<dbReference type="PANTHER" id="PTHR40020:SF1">
    <property type="entry name" value="CYTOCHROME C OXIDASE ASSEMBLY FACTOR 2"/>
    <property type="match status" value="1"/>
</dbReference>
<dbReference type="Proteomes" id="UP000001640">
    <property type="component" value="Chromosome 8"/>
</dbReference>
<feature type="region of interest" description="Disordered" evidence="1">
    <location>
        <begin position="38"/>
        <end position="65"/>
    </location>
</feature>
<dbReference type="RefSeq" id="XP_003677755.1">
    <property type="nucleotide sequence ID" value="XM_003677707.1"/>
</dbReference>
<name>G0VIS9_NAUCA</name>
<dbReference type="STRING" id="1064592.G0VIS9"/>
<evidence type="ECO:0000256" key="1">
    <source>
        <dbReference type="SAM" id="MobiDB-lite"/>
    </source>
</evidence>
<dbReference type="Pfam" id="PF17051">
    <property type="entry name" value="COA2"/>
    <property type="match status" value="1"/>
</dbReference>
<dbReference type="GO" id="GO:0005759">
    <property type="term" value="C:mitochondrial matrix"/>
    <property type="evidence" value="ECO:0007669"/>
    <property type="project" value="EnsemblFungi"/>
</dbReference>
<protein>
    <submittedName>
        <fullName evidence="3">Uncharacterized protein</fullName>
    </submittedName>
</protein>
<dbReference type="KEGG" id="ncs:NCAS_0H00960"/>
<dbReference type="EMBL" id="HE576759">
    <property type="protein sequence ID" value="CCC71406.1"/>
    <property type="molecule type" value="Genomic_DNA"/>
</dbReference>
<reference key="2">
    <citation type="submission" date="2011-08" db="EMBL/GenBank/DDBJ databases">
        <title>Genome sequence of Naumovozyma castellii.</title>
        <authorList>
            <person name="Gordon J.L."/>
            <person name="Armisen D."/>
            <person name="Proux-Wera E."/>
            <person name="OhEigeartaigh S.S."/>
            <person name="Byrne K.P."/>
            <person name="Wolfe K.H."/>
        </authorList>
    </citation>
    <scope>NUCLEOTIDE SEQUENCE</scope>
    <source>
        <strain>Type strain:CBS 4309</strain>
    </source>
</reference>
<sequence length="65" mass="7414">MRAVARNRLMNNLYLTTFVLTFASVAIGTVLPCPAHSVDSDTHLNEQKQQQLQQAKREEDKEKQT</sequence>
<keyword evidence="2" id="KW-0732">Signal</keyword>
<organism evidence="3 4">
    <name type="scientific">Naumovozyma castellii</name>
    <name type="common">Yeast</name>
    <name type="synonym">Saccharomyces castellii</name>
    <dbReference type="NCBI Taxonomy" id="27288"/>
    <lineage>
        <taxon>Eukaryota</taxon>
        <taxon>Fungi</taxon>
        <taxon>Dikarya</taxon>
        <taxon>Ascomycota</taxon>
        <taxon>Saccharomycotina</taxon>
        <taxon>Saccharomycetes</taxon>
        <taxon>Saccharomycetales</taxon>
        <taxon>Saccharomycetaceae</taxon>
        <taxon>Naumovozyma</taxon>
    </lineage>
</organism>
<dbReference type="InterPro" id="IPR031459">
    <property type="entry name" value="Coa2"/>
</dbReference>
<feature type="compositionally biased region" description="Basic and acidic residues" evidence="1">
    <location>
        <begin position="55"/>
        <end position="65"/>
    </location>
</feature>
<evidence type="ECO:0000313" key="4">
    <source>
        <dbReference type="Proteomes" id="UP000001640"/>
    </source>
</evidence>
<gene>
    <name evidence="3" type="primary">NCAS0H00960</name>
    <name evidence="3" type="ordered locus">NCAS_0H00960</name>
</gene>
<dbReference type="OrthoDB" id="4065690at2759"/>
<keyword evidence="4" id="KW-1185">Reference proteome</keyword>
<reference evidence="3 4" key="1">
    <citation type="journal article" date="2011" name="Proc. Natl. Acad. Sci. U.S.A.">
        <title>Evolutionary erosion of yeast sex chromosomes by mating-type switching accidents.</title>
        <authorList>
            <person name="Gordon J.L."/>
            <person name="Armisen D."/>
            <person name="Proux-Wera E."/>
            <person name="Oheigeartaigh S.S."/>
            <person name="Byrne K.P."/>
            <person name="Wolfe K.H."/>
        </authorList>
    </citation>
    <scope>NUCLEOTIDE SEQUENCE [LARGE SCALE GENOMIC DNA]</scope>
    <source>
        <strain evidence="4">ATCC 76901 / BCRC 22586 / CBS 4309 / NBRC 1992 / NRRL Y-12630</strain>
    </source>
</reference>
<dbReference type="GeneID" id="96905085"/>
<dbReference type="PANTHER" id="PTHR40020">
    <property type="entry name" value="CYTOCHROME C OXIDASE ASSEMBLY FACTOR 2"/>
    <property type="match status" value="1"/>
</dbReference>
<dbReference type="eggNOG" id="ENOG502SBZ5">
    <property type="taxonomic scope" value="Eukaryota"/>
</dbReference>
<dbReference type="OMA" id="NEDETMY"/>
<feature type="chain" id="PRO_5003410555" evidence="2">
    <location>
        <begin position="29"/>
        <end position="65"/>
    </location>
</feature>
<dbReference type="HOGENOM" id="CLU_196962_0_0_1"/>
<feature type="signal peptide" evidence="2">
    <location>
        <begin position="1"/>
        <end position="28"/>
    </location>
</feature>
<evidence type="ECO:0000313" key="3">
    <source>
        <dbReference type="EMBL" id="CCC71406.1"/>
    </source>
</evidence>